<evidence type="ECO:0000313" key="8">
    <source>
        <dbReference type="Proteomes" id="UP001501645"/>
    </source>
</evidence>
<feature type="transmembrane region" description="Helical" evidence="5">
    <location>
        <begin position="172"/>
        <end position="191"/>
    </location>
</feature>
<evidence type="ECO:0000313" key="7">
    <source>
        <dbReference type="EMBL" id="GAA4782197.1"/>
    </source>
</evidence>
<keyword evidence="4 5" id="KW-0472">Membrane</keyword>
<organism evidence="7 8">
    <name type="scientific">Microbacterium gilvum</name>
    <dbReference type="NCBI Taxonomy" id="1336204"/>
    <lineage>
        <taxon>Bacteria</taxon>
        <taxon>Bacillati</taxon>
        <taxon>Actinomycetota</taxon>
        <taxon>Actinomycetes</taxon>
        <taxon>Micrococcales</taxon>
        <taxon>Microbacteriaceae</taxon>
        <taxon>Microbacterium</taxon>
    </lineage>
</organism>
<keyword evidence="8" id="KW-1185">Reference proteome</keyword>
<dbReference type="GO" id="GO:0008233">
    <property type="term" value="F:peptidase activity"/>
    <property type="evidence" value="ECO:0007669"/>
    <property type="project" value="UniProtKB-KW"/>
</dbReference>
<evidence type="ECO:0000259" key="6">
    <source>
        <dbReference type="Pfam" id="PF01694"/>
    </source>
</evidence>
<dbReference type="InterPro" id="IPR035952">
    <property type="entry name" value="Rhomboid-like_sf"/>
</dbReference>
<evidence type="ECO:0000256" key="1">
    <source>
        <dbReference type="ARBA" id="ARBA00004141"/>
    </source>
</evidence>
<dbReference type="Proteomes" id="UP001501645">
    <property type="component" value="Unassembled WGS sequence"/>
</dbReference>
<feature type="transmembrane region" description="Helical" evidence="5">
    <location>
        <begin position="144"/>
        <end position="166"/>
    </location>
</feature>
<comment type="caution">
    <text evidence="7">The sequence shown here is derived from an EMBL/GenBank/DDBJ whole genome shotgun (WGS) entry which is preliminary data.</text>
</comment>
<accession>A0ABP9AJ66</accession>
<feature type="transmembrane region" description="Helical" evidence="5">
    <location>
        <begin position="115"/>
        <end position="132"/>
    </location>
</feature>
<proteinExistence type="predicted"/>
<feature type="domain" description="Peptidase S54 rhomboid" evidence="6">
    <location>
        <begin position="56"/>
        <end position="193"/>
    </location>
</feature>
<name>A0ABP9AJ66_9MICO</name>
<sequence length="200" mass="20779">MRPPSERAAPSRLVRFASPLALLAAMWLIRIADDVLPGSFTAFGLRSWDAAGLVGVVVGPLVHSGWPHLLANSAPFLILGWLVAVEGAARFWTVTAVVALVAGAGTWVVNAPGTVTVGASGLVFGYVGYIVARVFTTGRMAHRFAYAIVAVLVVAVYGGSVLTGVLPLRDGVSWQAHLFGAIGGVLAAVVLRRRGRPASS</sequence>
<dbReference type="EMBL" id="BAABKO010000005">
    <property type="protein sequence ID" value="GAA4782197.1"/>
    <property type="molecule type" value="Genomic_DNA"/>
</dbReference>
<keyword evidence="3 5" id="KW-1133">Transmembrane helix</keyword>
<evidence type="ECO:0000256" key="3">
    <source>
        <dbReference type="ARBA" id="ARBA00022989"/>
    </source>
</evidence>
<dbReference type="SUPFAM" id="SSF144091">
    <property type="entry name" value="Rhomboid-like"/>
    <property type="match status" value="1"/>
</dbReference>
<keyword evidence="2 5" id="KW-0812">Transmembrane</keyword>
<dbReference type="PANTHER" id="PTHR43066">
    <property type="entry name" value="RHOMBOID-RELATED PROTEIN"/>
    <property type="match status" value="1"/>
</dbReference>
<dbReference type="InterPro" id="IPR022764">
    <property type="entry name" value="Peptidase_S54_rhomboid_dom"/>
</dbReference>
<evidence type="ECO:0000256" key="2">
    <source>
        <dbReference type="ARBA" id="ARBA00022692"/>
    </source>
</evidence>
<evidence type="ECO:0000256" key="5">
    <source>
        <dbReference type="SAM" id="Phobius"/>
    </source>
</evidence>
<dbReference type="RefSeq" id="WP_345440733.1">
    <property type="nucleotide sequence ID" value="NZ_BAABKO010000005.1"/>
</dbReference>
<reference evidence="8" key="1">
    <citation type="journal article" date="2019" name="Int. J. Syst. Evol. Microbiol.">
        <title>The Global Catalogue of Microorganisms (GCM) 10K type strain sequencing project: providing services to taxonomists for standard genome sequencing and annotation.</title>
        <authorList>
            <consortium name="The Broad Institute Genomics Platform"/>
            <consortium name="The Broad Institute Genome Sequencing Center for Infectious Disease"/>
            <person name="Wu L."/>
            <person name="Ma J."/>
        </authorList>
    </citation>
    <scope>NUCLEOTIDE SEQUENCE [LARGE SCALE GENOMIC DNA]</scope>
    <source>
        <strain evidence="8">JCM 18537</strain>
    </source>
</reference>
<feature type="transmembrane region" description="Helical" evidence="5">
    <location>
        <begin position="12"/>
        <end position="32"/>
    </location>
</feature>
<dbReference type="Gene3D" id="1.20.1540.10">
    <property type="entry name" value="Rhomboid-like"/>
    <property type="match status" value="1"/>
</dbReference>
<gene>
    <name evidence="7" type="ORF">GCM10023351_29380</name>
</gene>
<keyword evidence="7" id="KW-0378">Hydrolase</keyword>
<keyword evidence="7" id="KW-0645">Protease</keyword>
<protein>
    <submittedName>
        <fullName evidence="7">Rhomboid family intramembrane serine protease</fullName>
    </submittedName>
</protein>
<dbReference type="Pfam" id="PF01694">
    <property type="entry name" value="Rhomboid"/>
    <property type="match status" value="1"/>
</dbReference>
<dbReference type="GO" id="GO:0006508">
    <property type="term" value="P:proteolysis"/>
    <property type="evidence" value="ECO:0007669"/>
    <property type="project" value="UniProtKB-KW"/>
</dbReference>
<evidence type="ECO:0000256" key="4">
    <source>
        <dbReference type="ARBA" id="ARBA00023136"/>
    </source>
</evidence>
<comment type="subcellular location">
    <subcellularLocation>
        <location evidence="1">Membrane</location>
        <topology evidence="1">Multi-pass membrane protein</topology>
    </subcellularLocation>
</comment>